<comment type="caution">
    <text evidence="2">The sequence shown here is derived from an EMBL/GenBank/DDBJ whole genome shotgun (WGS) entry which is preliminary data.</text>
</comment>
<dbReference type="STRING" id="437022.CC99x_02115"/>
<feature type="transmembrane region" description="Helical" evidence="1">
    <location>
        <begin position="12"/>
        <end position="37"/>
    </location>
</feature>
<keyword evidence="4" id="KW-1185">Reference proteome</keyword>
<reference evidence="2" key="1">
    <citation type="submission" date="2015-09" db="EMBL/GenBank/DDBJ databases">
        <title>Draft Genome Sequences of Two Novel Amoeba-resistant Intranuclear Bacteria, Candidatus Berkiella cookevillensis and Candidatus Berkiella aquae.</title>
        <authorList>
            <person name="Mehari Y.T."/>
            <person name="Arivett B.A."/>
            <person name="Farone A.L."/>
            <person name="Gunderson J.H."/>
            <person name="Farone M.B."/>
        </authorList>
    </citation>
    <scope>NUCLEOTIDE SEQUENCE [LARGE SCALE GENOMIC DNA]</scope>
    <source>
        <strain evidence="2">CC99</strain>
    </source>
</reference>
<keyword evidence="1" id="KW-1133">Transmembrane helix</keyword>
<dbReference type="Proteomes" id="UP000051494">
    <property type="component" value="Unassembled WGS sequence"/>
</dbReference>
<organism evidence="2">
    <name type="scientific">Candidatus Berkiella cookevillensis</name>
    <dbReference type="NCBI Taxonomy" id="437022"/>
    <lineage>
        <taxon>Bacteria</taxon>
        <taxon>Pseudomonadati</taxon>
        <taxon>Pseudomonadota</taxon>
        <taxon>Gammaproteobacteria</taxon>
        <taxon>Candidatus Berkiellales</taxon>
        <taxon>Candidatus Berkiellaceae</taxon>
        <taxon>Candidatus Berkiella</taxon>
    </lineage>
</organism>
<proteinExistence type="predicted"/>
<keyword evidence="1" id="KW-0812">Transmembrane</keyword>
<evidence type="ECO:0000313" key="4">
    <source>
        <dbReference type="Proteomes" id="UP000051494"/>
    </source>
</evidence>
<accession>A0A0Q9YNP9</accession>
<reference evidence="3" key="2">
    <citation type="journal article" date="2016" name="Genome Announc.">
        <title>Draft Genome Sequences of Two Novel Amoeba-Resistant Intranuclear Bacteria, 'Candidatus Berkiella cookevillensis' and 'Candidatus Berkiella aquae'.</title>
        <authorList>
            <person name="Mehari Y.T."/>
            <person name="Arivett B.A."/>
            <person name="Farone A.L."/>
            <person name="Gunderson J.H."/>
            <person name="Farone M.B."/>
        </authorList>
    </citation>
    <scope>NUCLEOTIDE SEQUENCE</scope>
    <source>
        <strain evidence="3">CC99</strain>
    </source>
</reference>
<dbReference type="RefSeq" id="WP_057625217.1">
    <property type="nucleotide sequence ID" value="NZ_LKHV02000001.1"/>
</dbReference>
<gene>
    <name evidence="3" type="ORF">CC99x_003995</name>
    <name evidence="2" type="ORF">CC99x_02115</name>
</gene>
<protein>
    <submittedName>
        <fullName evidence="2">Uncharacterized protein</fullName>
    </submittedName>
</protein>
<name>A0A0Q9YNP9_9GAMM</name>
<dbReference type="EMBL" id="LKHV02000001">
    <property type="protein sequence ID" value="MCS5708061.1"/>
    <property type="molecule type" value="Genomic_DNA"/>
</dbReference>
<sequence length="335" mass="38413">MNLKLLIRKCQGYTITELLIGLGLGAFLIASVIHIFLSIKQTTKYQQGISRIQENMQVSSVLLGQWLRGAGDYGCNRLDEQMALRWIGMTATDIDFNREHPVYPTTIEKLRHNPKISAVTLMRIKENTDIILMNRIHQFYKLNDYQDAQDGKISVLGQPSYNKNDILFLTDCQNIDVFKVVKDVNTHPQQVTTDIHIHLGEQPSLTKLYPPGALLGKLESELIYIGDTARKNQNGNPIFSLYATDLNGRTLELVEGVEDMSVEFCCVPETDQYYPQAMWTPEQKINAVRIKLLLNSVEDVQSVPTAYKQKDIDVMPKDKLIRKWWEQEWAIRSRV</sequence>
<keyword evidence="1" id="KW-0472">Membrane</keyword>
<evidence type="ECO:0000313" key="2">
    <source>
        <dbReference type="EMBL" id="KRG17656.1"/>
    </source>
</evidence>
<dbReference type="OrthoDB" id="5652980at2"/>
<dbReference type="AlphaFoldDB" id="A0A0Q9YNP9"/>
<dbReference type="EMBL" id="LKHV01000013">
    <property type="protein sequence ID" value="KRG17656.1"/>
    <property type="molecule type" value="Genomic_DNA"/>
</dbReference>
<reference evidence="3" key="3">
    <citation type="submission" date="2021-06" db="EMBL/GenBank/DDBJ databases">
        <title>Genomic Description and Analysis of Intracellular Bacteria, Candidatus Berkiella cookevillensis and Candidatus Berkiella aquae.</title>
        <authorList>
            <person name="Kidane D.T."/>
            <person name="Mehari Y.T."/>
            <person name="Rice F.C."/>
            <person name="Arivett B.A."/>
            <person name="Farone A.L."/>
            <person name="Berk S.G."/>
            <person name="Farone M.B."/>
        </authorList>
    </citation>
    <scope>NUCLEOTIDE SEQUENCE</scope>
    <source>
        <strain evidence="3">CC99</strain>
    </source>
</reference>
<evidence type="ECO:0000256" key="1">
    <source>
        <dbReference type="SAM" id="Phobius"/>
    </source>
</evidence>
<evidence type="ECO:0000313" key="3">
    <source>
        <dbReference type="EMBL" id="MCS5708061.1"/>
    </source>
</evidence>